<dbReference type="InterPro" id="IPR038190">
    <property type="entry name" value="SRI_sf"/>
</dbReference>
<comment type="subcellular location">
    <subcellularLocation>
        <location evidence="1">Nucleus</location>
    </subcellularLocation>
</comment>
<organism evidence="5">
    <name type="scientific">Culicoides sonorensis</name>
    <name type="common">Biting midge</name>
    <dbReference type="NCBI Taxonomy" id="179676"/>
    <lineage>
        <taxon>Eukaryota</taxon>
        <taxon>Metazoa</taxon>
        <taxon>Ecdysozoa</taxon>
        <taxon>Arthropoda</taxon>
        <taxon>Hexapoda</taxon>
        <taxon>Insecta</taxon>
        <taxon>Pterygota</taxon>
        <taxon>Neoptera</taxon>
        <taxon>Endopterygota</taxon>
        <taxon>Diptera</taxon>
        <taxon>Nematocera</taxon>
        <taxon>Chironomoidea</taxon>
        <taxon>Ceratopogonidae</taxon>
        <taxon>Ceratopogoninae</taxon>
        <taxon>Culicoides</taxon>
        <taxon>Monoculicoides</taxon>
    </lineage>
</organism>
<feature type="compositionally biased region" description="Acidic residues" evidence="3">
    <location>
        <begin position="198"/>
        <end position="214"/>
    </location>
</feature>
<dbReference type="Gene3D" id="2.20.70.10">
    <property type="match status" value="1"/>
</dbReference>
<dbReference type="InterPro" id="IPR036020">
    <property type="entry name" value="WW_dom_sf"/>
</dbReference>
<evidence type="ECO:0000256" key="3">
    <source>
        <dbReference type="SAM" id="MobiDB-lite"/>
    </source>
</evidence>
<accession>A0A336MYX7</accession>
<keyword evidence="2" id="KW-0539">Nucleus</keyword>
<dbReference type="GO" id="GO:0006355">
    <property type="term" value="P:regulation of DNA-templated transcription"/>
    <property type="evidence" value="ECO:0007669"/>
    <property type="project" value="InterPro"/>
</dbReference>
<dbReference type="InterPro" id="IPR042294">
    <property type="entry name" value="SETD2_animal"/>
</dbReference>
<dbReference type="CDD" id="cd00201">
    <property type="entry name" value="WW"/>
    <property type="match status" value="1"/>
</dbReference>
<dbReference type="PROSITE" id="PS50020">
    <property type="entry name" value="WW_DOMAIN_2"/>
    <property type="match status" value="1"/>
</dbReference>
<dbReference type="AlphaFoldDB" id="A0A336MYX7"/>
<dbReference type="PANTHER" id="PTHR46711:SF1">
    <property type="entry name" value="HISTONE-LYSINE N-METHYLTRANSFERASE SETD2"/>
    <property type="match status" value="1"/>
</dbReference>
<proteinExistence type="predicted"/>
<dbReference type="GO" id="GO:0046975">
    <property type="term" value="F:histone H3K36 methyltransferase activity"/>
    <property type="evidence" value="ECO:0007669"/>
    <property type="project" value="InterPro"/>
</dbReference>
<dbReference type="GO" id="GO:0005634">
    <property type="term" value="C:nucleus"/>
    <property type="evidence" value="ECO:0007669"/>
    <property type="project" value="TreeGrafter"/>
</dbReference>
<sequence length="535" mass="63628">MKEHEREADLTYKALKLDDEHKKTDRYSSSRYRDKERERYEPRDSSTYTKERPPKEKREGFLSKEQRRHLFEMKVAQQENERRQQELWYCHEQNCMKFGLNPRHVNPNDVPAMMNPITGQYFTGDRRPLPTPPSHQYMKFDPPPLPTNPAEYELPQMDLPPLWKFAIDNKGRIYYYHVKIRLPQWKPPILLQPLNDQTTDDFDDDDIQLSDDGSESSTTDTCDSEEEELKEKLEILQKCKEKSKTQFNLDDLLAKPSDLNEEDEEKRLGTIPSIEETNNLLGAQVKADILNTASNFKRSLDTILPNLKRIQRKRSGLVQERCISPRTEEDKIRGHLEMRKYKETKEKLRRRKEEAKRKQMMGNVEASTSDVNARPKIVDELDILQSSEVKRPSVYEEWQEQKIRLEKKRQQQQNKDERTHKRKKSEIVDLNSEEARRIKDKFRTEIAGVIVHHLRNYMKDDCQIGKITNNDDFKHLARKLTHFVMLKELKHCDNTIGHLEVTESVKVKAREFIKKYMAKYNPIYVRPDNEPDFKE</sequence>
<dbReference type="Gene3D" id="1.10.1740.100">
    <property type="entry name" value="Set2, Rpb1 interacting domain"/>
    <property type="match status" value="1"/>
</dbReference>
<feature type="compositionally biased region" description="Basic and acidic residues" evidence="3">
    <location>
        <begin position="345"/>
        <end position="357"/>
    </location>
</feature>
<feature type="domain" description="WW" evidence="4">
    <location>
        <begin position="157"/>
        <end position="190"/>
    </location>
</feature>
<evidence type="ECO:0000259" key="4">
    <source>
        <dbReference type="PROSITE" id="PS50020"/>
    </source>
</evidence>
<protein>
    <submittedName>
        <fullName evidence="5">CSON010402 protein</fullName>
    </submittedName>
</protein>
<dbReference type="SMART" id="SM00456">
    <property type="entry name" value="WW"/>
    <property type="match status" value="1"/>
</dbReference>
<dbReference type="SUPFAM" id="SSF51045">
    <property type="entry name" value="WW domain"/>
    <property type="match status" value="1"/>
</dbReference>
<evidence type="ECO:0000313" key="5">
    <source>
        <dbReference type="EMBL" id="SSX35574.1"/>
    </source>
</evidence>
<dbReference type="InterPro" id="IPR001202">
    <property type="entry name" value="WW_dom"/>
</dbReference>
<feature type="region of interest" description="Disordered" evidence="3">
    <location>
        <begin position="196"/>
        <end position="226"/>
    </location>
</feature>
<dbReference type="Pfam" id="PF08236">
    <property type="entry name" value="SRI"/>
    <property type="match status" value="1"/>
</dbReference>
<evidence type="ECO:0000256" key="1">
    <source>
        <dbReference type="ARBA" id="ARBA00004123"/>
    </source>
</evidence>
<feature type="region of interest" description="Disordered" evidence="3">
    <location>
        <begin position="1"/>
        <end position="62"/>
    </location>
</feature>
<dbReference type="VEuPathDB" id="VectorBase:CSON010402"/>
<gene>
    <name evidence="5" type="primary">CSON010402</name>
</gene>
<dbReference type="GO" id="GO:0005694">
    <property type="term" value="C:chromosome"/>
    <property type="evidence" value="ECO:0007669"/>
    <property type="project" value="InterPro"/>
</dbReference>
<evidence type="ECO:0000256" key="2">
    <source>
        <dbReference type="ARBA" id="ARBA00023242"/>
    </source>
</evidence>
<reference evidence="5" key="1">
    <citation type="submission" date="2018-07" db="EMBL/GenBank/DDBJ databases">
        <authorList>
            <person name="Quirk P.G."/>
            <person name="Krulwich T.A."/>
        </authorList>
    </citation>
    <scope>NUCLEOTIDE SEQUENCE</scope>
</reference>
<feature type="region of interest" description="Disordered" evidence="3">
    <location>
        <begin position="345"/>
        <end position="370"/>
    </location>
</feature>
<feature type="region of interest" description="Disordered" evidence="3">
    <location>
        <begin position="406"/>
        <end position="426"/>
    </location>
</feature>
<dbReference type="PANTHER" id="PTHR46711">
    <property type="entry name" value="HISTONE-LYSINE N-METHYLTRANSFERASE SETD2"/>
    <property type="match status" value="1"/>
</dbReference>
<dbReference type="InterPro" id="IPR013257">
    <property type="entry name" value="SRI"/>
</dbReference>
<dbReference type="EMBL" id="UFQT01004216">
    <property type="protein sequence ID" value="SSX35574.1"/>
    <property type="molecule type" value="Genomic_DNA"/>
</dbReference>
<name>A0A336MYX7_CULSO</name>
<dbReference type="OMA" id="FRIQMAN"/>